<dbReference type="EMBL" id="WHZW01000016">
    <property type="protein sequence ID" value="NEG89957.1"/>
    <property type="molecule type" value="Genomic_DNA"/>
</dbReference>
<dbReference type="RefSeq" id="WP_163231759.1">
    <property type="nucleotide sequence ID" value="NZ_WHZW01000016.1"/>
</dbReference>
<accession>A0A6N9Z5G9</accession>
<comment type="caution">
    <text evidence="1">The sequence shown here is derived from an EMBL/GenBank/DDBJ whole genome shotgun (WGS) entry which is preliminary data.</text>
</comment>
<evidence type="ECO:0000313" key="1">
    <source>
        <dbReference type="EMBL" id="NEG89957.1"/>
    </source>
</evidence>
<dbReference type="PANTHER" id="PTHR34704">
    <property type="entry name" value="ATPASE"/>
    <property type="match status" value="1"/>
</dbReference>
<organism evidence="1 2">
    <name type="scientific">Bifidobacterium aerophilum</name>
    <dbReference type="NCBI Taxonomy" id="1798155"/>
    <lineage>
        <taxon>Bacteria</taxon>
        <taxon>Bacillati</taxon>
        <taxon>Actinomycetota</taxon>
        <taxon>Actinomycetes</taxon>
        <taxon>Bifidobacteriales</taxon>
        <taxon>Bifidobacteriaceae</taxon>
        <taxon>Bifidobacterium</taxon>
    </lineage>
</organism>
<dbReference type="AlphaFoldDB" id="A0A6N9Z5G9"/>
<name>A0A6N9Z5G9_9BIFI</name>
<keyword evidence="2" id="KW-1185">Reference proteome</keyword>
<proteinExistence type="predicted"/>
<sequence>MPLGNYLKMLSSLRLIERRVPFWKNPDKSRKGMHSIADPFFAYWFRFVRRNIGVPETGISEQVPKTRISHC</sequence>
<evidence type="ECO:0000313" key="2">
    <source>
        <dbReference type="Proteomes" id="UP000469194"/>
    </source>
</evidence>
<gene>
    <name evidence="1" type="ORF">GFD25_08175</name>
</gene>
<dbReference type="Proteomes" id="UP000469194">
    <property type="component" value="Unassembled WGS sequence"/>
</dbReference>
<dbReference type="PANTHER" id="PTHR34704:SF2">
    <property type="entry name" value="ATPASE"/>
    <property type="match status" value="1"/>
</dbReference>
<reference evidence="1 2" key="1">
    <citation type="submission" date="2019-10" db="EMBL/GenBank/DDBJ databases">
        <title>Bifidobacterium from non-human primates.</title>
        <authorList>
            <person name="Modesto M."/>
        </authorList>
    </citation>
    <scope>NUCLEOTIDE SEQUENCE [LARGE SCALE GENOMIC DNA]</scope>
    <source>
        <strain evidence="1 2">TRE17</strain>
    </source>
</reference>
<protein>
    <submittedName>
        <fullName evidence="1">Uncharacterized protein</fullName>
    </submittedName>
</protein>